<dbReference type="PROSITE" id="PS51257">
    <property type="entry name" value="PROKAR_LIPOPROTEIN"/>
    <property type="match status" value="1"/>
</dbReference>
<dbReference type="InterPro" id="IPR017601">
    <property type="entry name" value="DGQHR-contain_dom"/>
</dbReference>
<sequence length="581" mass="67449">MKYGLAQAINIFNLGGIFACDIEETKLLISKRSETVSAGKITKQGEEIELDGFAMKGDVLWLIEYTDSRSLDTKDFDNFIQKITLLGDDENKMLIEAINKIWSKYKVKETKPNITVKTQLIGLYIAPMKGEADEATLLQRIPRDKRDKTIFFWGRDTFEYFYSICESTRRNAQYEIYGYFNLEPKAVFEKKEVEDQEGYVSKPYVDIEKGIFGCRMIIFKISPTSLLRRCYVLRNEGWKSDSFQRMIIQEKLKKLRSYIVARDDSSFANSIILSLDPNISSNVLKEDTKSILLPNRFASLCIIDGQHRLLAFTQDFYGESDPSEKENDGKIKRLAENEDLIATLLVFNGKPQEILRKQTQLFRDINATQTKVKSDFLYNLEEIIEPKNPSSVGNKIIKSLNRRENGVFHEKFSVKWYQGGRIKRSSVIQWGLVDLVKKDGLLYKCAPRSTIEKYSKGDVEDYVVFCANSLEDFFYAIRQTFKKKYPKKKSVWDFSSKSKLMLLSTSAIVGFLRLYRHFLHSKILKSNYEEYLSGIEVKFNKVSYKYSSSQWAKLEEAMFDDIREKYGSFGDESLIKRSKKI</sequence>
<dbReference type="NCBIfam" id="TIGR03187">
    <property type="entry name" value="DGQHR"/>
    <property type="match status" value="1"/>
</dbReference>
<dbReference type="Pfam" id="PF14072">
    <property type="entry name" value="DndB"/>
    <property type="match status" value="1"/>
</dbReference>
<gene>
    <name evidence="1" type="ORF">A3F27_01455</name>
</gene>
<dbReference type="InterPro" id="IPR017642">
    <property type="entry name" value="DNA_S_mod_DndB"/>
</dbReference>
<organism evidence="1 2">
    <name type="scientific">Candidatus Kaiserbacteria bacterium RIFCSPHIGHO2_12_FULL_53_13</name>
    <dbReference type="NCBI Taxonomy" id="1798502"/>
    <lineage>
        <taxon>Bacteria</taxon>
        <taxon>Candidatus Kaiseribacteriota</taxon>
    </lineage>
</organism>
<evidence type="ECO:0008006" key="3">
    <source>
        <dbReference type="Google" id="ProtNLM"/>
    </source>
</evidence>
<dbReference type="EMBL" id="MFLP01000034">
    <property type="protein sequence ID" value="OGG69311.1"/>
    <property type="molecule type" value="Genomic_DNA"/>
</dbReference>
<dbReference type="Proteomes" id="UP000176689">
    <property type="component" value="Unassembled WGS sequence"/>
</dbReference>
<name>A0A1F6E6Q2_9BACT</name>
<proteinExistence type="predicted"/>
<evidence type="ECO:0000313" key="1">
    <source>
        <dbReference type="EMBL" id="OGG69311.1"/>
    </source>
</evidence>
<protein>
    <recommendedName>
        <fullName evidence="3">DGQHR domain-containing protein</fullName>
    </recommendedName>
</protein>
<comment type="caution">
    <text evidence="1">The sequence shown here is derived from an EMBL/GenBank/DDBJ whole genome shotgun (WGS) entry which is preliminary data.</text>
</comment>
<dbReference type="AlphaFoldDB" id="A0A1F6E6Q2"/>
<reference evidence="1 2" key="1">
    <citation type="journal article" date="2016" name="Nat. Commun.">
        <title>Thousands of microbial genomes shed light on interconnected biogeochemical processes in an aquifer system.</title>
        <authorList>
            <person name="Anantharaman K."/>
            <person name="Brown C.T."/>
            <person name="Hug L.A."/>
            <person name="Sharon I."/>
            <person name="Castelle C.J."/>
            <person name="Probst A.J."/>
            <person name="Thomas B.C."/>
            <person name="Singh A."/>
            <person name="Wilkins M.J."/>
            <person name="Karaoz U."/>
            <person name="Brodie E.L."/>
            <person name="Williams K.H."/>
            <person name="Hubbard S.S."/>
            <person name="Banfield J.F."/>
        </authorList>
    </citation>
    <scope>NUCLEOTIDE SEQUENCE [LARGE SCALE GENOMIC DNA]</scope>
</reference>
<accession>A0A1F6E6Q2</accession>
<evidence type="ECO:0000313" key="2">
    <source>
        <dbReference type="Proteomes" id="UP000176689"/>
    </source>
</evidence>